<comment type="caution">
    <text evidence="3">The sequence shown here is derived from an EMBL/GenBank/DDBJ whole genome shotgun (WGS) entry which is preliminary data.</text>
</comment>
<evidence type="ECO:0000256" key="2">
    <source>
        <dbReference type="SAM" id="Phobius"/>
    </source>
</evidence>
<evidence type="ECO:0000313" key="3">
    <source>
        <dbReference type="EMBL" id="GFR74444.1"/>
    </source>
</evidence>
<dbReference type="EMBL" id="BMAT01004493">
    <property type="protein sequence ID" value="GFR74444.1"/>
    <property type="molecule type" value="Genomic_DNA"/>
</dbReference>
<organism evidence="3 4">
    <name type="scientific">Elysia marginata</name>
    <dbReference type="NCBI Taxonomy" id="1093978"/>
    <lineage>
        <taxon>Eukaryota</taxon>
        <taxon>Metazoa</taxon>
        <taxon>Spiralia</taxon>
        <taxon>Lophotrochozoa</taxon>
        <taxon>Mollusca</taxon>
        <taxon>Gastropoda</taxon>
        <taxon>Heterobranchia</taxon>
        <taxon>Euthyneura</taxon>
        <taxon>Panpulmonata</taxon>
        <taxon>Sacoglossa</taxon>
        <taxon>Placobranchoidea</taxon>
        <taxon>Plakobranchidae</taxon>
        <taxon>Elysia</taxon>
    </lineage>
</organism>
<dbReference type="Gene3D" id="2.60.120.650">
    <property type="entry name" value="Cupin"/>
    <property type="match status" value="1"/>
</dbReference>
<name>A0AAV4FMI7_9GAST</name>
<dbReference type="Proteomes" id="UP000762676">
    <property type="component" value="Unassembled WGS sequence"/>
</dbReference>
<keyword evidence="2" id="KW-0472">Membrane</keyword>
<evidence type="ECO:0000256" key="1">
    <source>
        <dbReference type="SAM" id="MobiDB-lite"/>
    </source>
</evidence>
<dbReference type="PANTHER" id="PTHR12480">
    <property type="entry name" value="ARGININE DEMETHYLASE AND LYSYL-HYDROXYLASE JMJD"/>
    <property type="match status" value="1"/>
</dbReference>
<proteinExistence type="predicted"/>
<feature type="region of interest" description="Disordered" evidence="1">
    <location>
        <begin position="1"/>
        <end position="39"/>
    </location>
</feature>
<dbReference type="SUPFAM" id="SSF51197">
    <property type="entry name" value="Clavaminate synthase-like"/>
    <property type="match status" value="1"/>
</dbReference>
<feature type="compositionally biased region" description="Polar residues" evidence="1">
    <location>
        <begin position="1"/>
        <end position="21"/>
    </location>
</feature>
<dbReference type="InterPro" id="IPR050910">
    <property type="entry name" value="JMJD6_ArgDemeth/LysHydrox"/>
</dbReference>
<evidence type="ECO:0000313" key="4">
    <source>
        <dbReference type="Proteomes" id="UP000762676"/>
    </source>
</evidence>
<gene>
    <name evidence="3" type="ORF">ElyMa_002162300</name>
</gene>
<keyword evidence="4" id="KW-1185">Reference proteome</keyword>
<reference evidence="3 4" key="1">
    <citation type="journal article" date="2021" name="Elife">
        <title>Chloroplast acquisition without the gene transfer in kleptoplastic sea slugs, Plakobranchus ocellatus.</title>
        <authorList>
            <person name="Maeda T."/>
            <person name="Takahashi S."/>
            <person name="Yoshida T."/>
            <person name="Shimamura S."/>
            <person name="Takaki Y."/>
            <person name="Nagai Y."/>
            <person name="Toyoda A."/>
            <person name="Suzuki Y."/>
            <person name="Arimoto A."/>
            <person name="Ishii H."/>
            <person name="Satoh N."/>
            <person name="Nishiyama T."/>
            <person name="Hasebe M."/>
            <person name="Maruyama T."/>
            <person name="Minagawa J."/>
            <person name="Obokata J."/>
            <person name="Shigenobu S."/>
        </authorList>
    </citation>
    <scope>NUCLEOTIDE SEQUENCE [LARGE SCALE GENOMIC DNA]</scope>
</reference>
<dbReference type="PANTHER" id="PTHR12480:SF35">
    <property type="entry name" value="TRANSCRIPTION FACTOR JUMONJI, JMJC DOMAIN-CONTAINING PROTEIN"/>
    <property type="match status" value="1"/>
</dbReference>
<sequence>MSKNGKIDSTSKANLQRSYHPTKSKAPGQKRTSSTVPPPVDQNVSAISSLISCVYPVLPWKPLEQFSRLPRLAKVSVFFSILVAIASVFLTTPGLKGRKFGGGLSAAWLCDDRQGGILAKTPLCLSHRVRHPLSDNVEDEGDFVADSGDAVVADAVADGVAAEVGDVAAVGHVGDFDGHGYTAEVADDVAFDGGDFEEVAASAVGGDVGEWRPPSEPMWRQFGTDRCTIERVSVLDLSPERFQSEFRFKKSVLVTFPNGAADWTNPGDWTRRGLSESYSHWGIHSGQSLEIVRKGGNANHVSTFKDYVDNFLMVDRPVNDTSEPKLGAGLRLPPYFQINTTADDSIFFLGPSLSGVVFHKHSDTWNGVVHGLKRWFLYPNSASPPGGKLASSFVHHIACSVSLFLCVYLSFALS</sequence>
<accession>A0AAV4FMI7</accession>
<keyword evidence="2" id="KW-0812">Transmembrane</keyword>
<feature type="transmembrane region" description="Helical" evidence="2">
    <location>
        <begin position="72"/>
        <end position="90"/>
    </location>
</feature>
<keyword evidence="2" id="KW-1133">Transmembrane helix</keyword>
<protein>
    <submittedName>
        <fullName evidence="3">JmjC domain-containing protein 8</fullName>
    </submittedName>
</protein>
<dbReference type="AlphaFoldDB" id="A0AAV4FMI7"/>
<dbReference type="GO" id="GO:0005737">
    <property type="term" value="C:cytoplasm"/>
    <property type="evidence" value="ECO:0007669"/>
    <property type="project" value="TreeGrafter"/>
</dbReference>